<reference evidence="9" key="1">
    <citation type="submission" date="2022-05" db="EMBL/GenBank/DDBJ databases">
        <authorList>
            <person name="Colautti A."/>
            <person name="Iacumin L."/>
        </authorList>
    </citation>
    <scope>NUCLEOTIDE SEQUENCE</scope>
    <source>
        <strain evidence="9">DSM 30747</strain>
    </source>
</reference>
<evidence type="ECO:0000256" key="6">
    <source>
        <dbReference type="ARBA" id="ARBA00023136"/>
    </source>
</evidence>
<evidence type="ECO:0000256" key="1">
    <source>
        <dbReference type="ARBA" id="ARBA00004651"/>
    </source>
</evidence>
<comment type="similarity">
    <text evidence="2">Belongs to the CpsC/CapA family.</text>
</comment>
<dbReference type="RefSeq" id="WP_269921702.1">
    <property type="nucleotide sequence ID" value="NZ_JAMKBI010000005.1"/>
</dbReference>
<dbReference type="GO" id="GO:0005886">
    <property type="term" value="C:plasma membrane"/>
    <property type="evidence" value="ECO:0007669"/>
    <property type="project" value="UniProtKB-SubCell"/>
</dbReference>
<feature type="transmembrane region" description="Helical" evidence="7">
    <location>
        <begin position="174"/>
        <end position="195"/>
    </location>
</feature>
<protein>
    <submittedName>
        <fullName evidence="9">Wzz/FepE/Etk N-terminal domain-containing protein</fullName>
    </submittedName>
</protein>
<evidence type="ECO:0000256" key="5">
    <source>
        <dbReference type="ARBA" id="ARBA00022989"/>
    </source>
</evidence>
<accession>A0A9X3L8E2</accession>
<dbReference type="PANTHER" id="PTHR32309:SF13">
    <property type="entry name" value="FERRIC ENTEROBACTIN TRANSPORT PROTEIN FEPE"/>
    <property type="match status" value="1"/>
</dbReference>
<feature type="transmembrane region" description="Helical" evidence="7">
    <location>
        <begin position="18"/>
        <end position="40"/>
    </location>
</feature>
<evidence type="ECO:0000256" key="3">
    <source>
        <dbReference type="ARBA" id="ARBA00022475"/>
    </source>
</evidence>
<evidence type="ECO:0000313" key="10">
    <source>
        <dbReference type="Proteomes" id="UP001152172"/>
    </source>
</evidence>
<name>A0A9X3L8E2_9BACI</name>
<evidence type="ECO:0000256" key="4">
    <source>
        <dbReference type="ARBA" id="ARBA00022692"/>
    </source>
</evidence>
<organism evidence="9 10">
    <name type="scientific">Psychrobacillus psychrodurans</name>
    <dbReference type="NCBI Taxonomy" id="126157"/>
    <lineage>
        <taxon>Bacteria</taxon>
        <taxon>Bacillati</taxon>
        <taxon>Bacillota</taxon>
        <taxon>Bacilli</taxon>
        <taxon>Bacillales</taxon>
        <taxon>Bacillaceae</taxon>
        <taxon>Psychrobacillus</taxon>
    </lineage>
</organism>
<dbReference type="PANTHER" id="PTHR32309">
    <property type="entry name" value="TYROSINE-PROTEIN KINASE"/>
    <property type="match status" value="1"/>
</dbReference>
<dbReference type="AlphaFoldDB" id="A0A9X3L8E2"/>
<feature type="domain" description="Polysaccharide chain length determinant N-terminal" evidence="8">
    <location>
        <begin position="3"/>
        <end position="94"/>
    </location>
</feature>
<dbReference type="Proteomes" id="UP001152172">
    <property type="component" value="Unassembled WGS sequence"/>
</dbReference>
<keyword evidence="6 7" id="KW-0472">Membrane</keyword>
<dbReference type="InterPro" id="IPR003856">
    <property type="entry name" value="LPS_length_determ_N"/>
</dbReference>
<keyword evidence="4 7" id="KW-0812">Transmembrane</keyword>
<comment type="caution">
    <text evidence="9">The sequence shown here is derived from an EMBL/GenBank/DDBJ whole genome shotgun (WGS) entry which is preliminary data.</text>
</comment>
<evidence type="ECO:0000256" key="7">
    <source>
        <dbReference type="SAM" id="Phobius"/>
    </source>
</evidence>
<comment type="subcellular location">
    <subcellularLocation>
        <location evidence="1">Cell membrane</location>
        <topology evidence="1">Multi-pass membrane protein</topology>
    </subcellularLocation>
</comment>
<evidence type="ECO:0000259" key="8">
    <source>
        <dbReference type="Pfam" id="PF02706"/>
    </source>
</evidence>
<dbReference type="InterPro" id="IPR050445">
    <property type="entry name" value="Bact_polysacc_biosynth/exp"/>
</dbReference>
<dbReference type="EMBL" id="JAMKBI010000005">
    <property type="protein sequence ID" value="MCZ8533288.1"/>
    <property type="molecule type" value="Genomic_DNA"/>
</dbReference>
<keyword evidence="10" id="KW-1185">Reference proteome</keyword>
<gene>
    <name evidence="9" type="ORF">M9R61_08060</name>
</gene>
<dbReference type="Pfam" id="PF02706">
    <property type="entry name" value="Wzz"/>
    <property type="match status" value="1"/>
</dbReference>
<proteinExistence type="inferred from homology"/>
<sequence length="243" mass="27380">MEETFSLQELLKIMKKRLVLIISIFVLAVSITGVISYFFWTPIYEASTQILINQKELDQNQYSSQDIETNLQLINTYNVIIKSPVILSKVIDNLDLSITPELLNKKITVSNEQNSQVINVSVEDPELQKAIDIANMTAEVFQEDIRTLMNVDNVNILSLAAKSKNGLPVKPIPLLNMAIAAGIGLILGIGITFLIEYLDTTVKTEQDIDDLLELPILGLISPISYKQLKRKEKIINLNRKREI</sequence>
<evidence type="ECO:0000313" key="9">
    <source>
        <dbReference type="EMBL" id="MCZ8533288.1"/>
    </source>
</evidence>
<keyword evidence="3" id="KW-1003">Cell membrane</keyword>
<keyword evidence="5 7" id="KW-1133">Transmembrane helix</keyword>
<dbReference type="GO" id="GO:0004713">
    <property type="term" value="F:protein tyrosine kinase activity"/>
    <property type="evidence" value="ECO:0007669"/>
    <property type="project" value="TreeGrafter"/>
</dbReference>
<evidence type="ECO:0000256" key="2">
    <source>
        <dbReference type="ARBA" id="ARBA00006683"/>
    </source>
</evidence>